<dbReference type="PROSITE" id="PS51918">
    <property type="entry name" value="RADICAL_SAM"/>
    <property type="match status" value="1"/>
</dbReference>
<feature type="binding site" evidence="12">
    <location>
        <begin position="292"/>
        <end position="294"/>
    </location>
    <ligand>
        <name>GTP</name>
        <dbReference type="ChEBI" id="CHEBI:37565"/>
    </ligand>
</feature>
<dbReference type="UniPathway" id="UPA00344"/>
<dbReference type="EC" id="4.1.99.22" evidence="1 12"/>
<feature type="binding site" evidence="12">
    <location>
        <position position="125"/>
    </location>
    <ligand>
        <name>GTP</name>
        <dbReference type="ChEBI" id="CHEBI:37565"/>
    </ligand>
</feature>
<evidence type="ECO:0000256" key="5">
    <source>
        <dbReference type="ARBA" id="ARBA00022741"/>
    </source>
</evidence>
<dbReference type="EMBL" id="SJDT01000001">
    <property type="protein sequence ID" value="TBW23880.1"/>
    <property type="molecule type" value="Genomic_DNA"/>
</dbReference>
<dbReference type="PANTHER" id="PTHR22960:SF0">
    <property type="entry name" value="MOLYBDENUM COFACTOR BIOSYNTHESIS PROTEIN 1"/>
    <property type="match status" value="1"/>
</dbReference>
<evidence type="ECO:0000256" key="7">
    <source>
        <dbReference type="ARBA" id="ARBA00023014"/>
    </source>
</evidence>
<dbReference type="NCBIfam" id="TIGR02666">
    <property type="entry name" value="moaA"/>
    <property type="match status" value="1"/>
</dbReference>
<dbReference type="OrthoDB" id="9763993at2"/>
<dbReference type="InterPro" id="IPR013785">
    <property type="entry name" value="Aldolase_TIM"/>
</dbReference>
<evidence type="ECO:0000256" key="4">
    <source>
        <dbReference type="ARBA" id="ARBA00022723"/>
    </source>
</evidence>
<feature type="binding site" evidence="12">
    <location>
        <position position="46"/>
    </location>
    <ligand>
        <name>[4Fe-4S] cluster</name>
        <dbReference type="ChEBI" id="CHEBI:49883"/>
        <label>1</label>
        <note>4Fe-4S-S-AdoMet</note>
    </ligand>
</feature>
<evidence type="ECO:0000256" key="1">
    <source>
        <dbReference type="ARBA" id="ARBA00012167"/>
    </source>
</evidence>
<dbReference type="InterPro" id="IPR007197">
    <property type="entry name" value="rSAM"/>
</dbReference>
<organism evidence="14 15">
    <name type="scientific">Arcanobacterium bovis</name>
    <dbReference type="NCBI Taxonomy" id="2529275"/>
    <lineage>
        <taxon>Bacteria</taxon>
        <taxon>Bacillati</taxon>
        <taxon>Actinomycetota</taxon>
        <taxon>Actinomycetes</taxon>
        <taxon>Actinomycetales</taxon>
        <taxon>Actinomycetaceae</taxon>
        <taxon>Arcanobacterium</taxon>
    </lineage>
</organism>
<evidence type="ECO:0000256" key="3">
    <source>
        <dbReference type="ARBA" id="ARBA00022691"/>
    </source>
</evidence>
<dbReference type="SMART" id="SM00729">
    <property type="entry name" value="Elp3"/>
    <property type="match status" value="1"/>
</dbReference>
<dbReference type="GO" id="GO:0005525">
    <property type="term" value="F:GTP binding"/>
    <property type="evidence" value="ECO:0007669"/>
    <property type="project" value="UniProtKB-UniRule"/>
</dbReference>
<dbReference type="GO" id="GO:1904047">
    <property type="term" value="F:S-adenosyl-L-methionine binding"/>
    <property type="evidence" value="ECO:0007669"/>
    <property type="project" value="UniProtKB-UniRule"/>
</dbReference>
<comment type="pathway">
    <text evidence="12">Cofactor biosynthesis; molybdopterin biosynthesis.</text>
</comment>
<evidence type="ECO:0000259" key="13">
    <source>
        <dbReference type="PROSITE" id="PS51918"/>
    </source>
</evidence>
<dbReference type="SFLD" id="SFLDG01386">
    <property type="entry name" value="main_SPASM_domain-containing"/>
    <property type="match status" value="1"/>
</dbReference>
<reference evidence="14 15" key="1">
    <citation type="submission" date="2019-02" db="EMBL/GenBank/DDBJ databases">
        <title>Arcanobacterium bovis sp. nov., isolated from the milk of a cow with mastitis.</title>
        <authorList>
            <person name="Sammra O."/>
            <person name="Foster G."/>
            <person name="Hassan A."/>
            <person name="Alssahen M."/>
            <person name="Laemmler C."/>
            <person name="Borowiak M."/>
            <person name="Malorny B."/>
            <person name="Abdulmawjood A."/>
        </authorList>
    </citation>
    <scope>NUCLEOTIDE SEQUENCE [LARGE SCALE GENOMIC DNA]</scope>
    <source>
        <strain evidence="14 15">C605018/01/1</strain>
    </source>
</reference>
<name>A0A4Q9V2N6_9ACTO</name>
<keyword evidence="15" id="KW-1185">Reference proteome</keyword>
<dbReference type="GO" id="GO:0006777">
    <property type="term" value="P:Mo-molybdopterin cofactor biosynthetic process"/>
    <property type="evidence" value="ECO:0007669"/>
    <property type="project" value="UniProtKB-UniRule"/>
</dbReference>
<feature type="binding site" evidence="12">
    <location>
        <position position="50"/>
    </location>
    <ligand>
        <name>[4Fe-4S] cluster</name>
        <dbReference type="ChEBI" id="CHEBI:49883"/>
        <label>1</label>
        <note>4Fe-4S-S-AdoMet</note>
    </ligand>
</feature>
<comment type="function">
    <text evidence="12">Catalyzes the cyclization of GTP to (8S)-3',8-cyclo-7,8-dihydroguanosine 5'-triphosphate.</text>
</comment>
<feature type="binding site" evidence="12">
    <location>
        <position position="52"/>
    </location>
    <ligand>
        <name>S-adenosyl-L-methionine</name>
        <dbReference type="ChEBI" id="CHEBI:59789"/>
    </ligand>
</feature>
<dbReference type="SUPFAM" id="SSF102114">
    <property type="entry name" value="Radical SAM enzymes"/>
    <property type="match status" value="1"/>
</dbReference>
<dbReference type="SFLD" id="SFLDG01383">
    <property type="entry name" value="cyclic_pyranopterin_phosphate"/>
    <property type="match status" value="1"/>
</dbReference>
<feature type="binding site" evidence="12">
    <location>
        <position position="304"/>
    </location>
    <ligand>
        <name>[4Fe-4S] cluster</name>
        <dbReference type="ChEBI" id="CHEBI:49883"/>
        <label>2</label>
        <note>4Fe-4S-substrate</note>
    </ligand>
</feature>
<evidence type="ECO:0000256" key="2">
    <source>
        <dbReference type="ARBA" id="ARBA00022485"/>
    </source>
</evidence>
<comment type="similarity">
    <text evidence="12">Belongs to the radical SAM superfamily. MoaA family.</text>
</comment>
<evidence type="ECO:0000313" key="15">
    <source>
        <dbReference type="Proteomes" id="UP000293036"/>
    </source>
</evidence>
<feature type="binding site" evidence="12">
    <location>
        <position position="90"/>
    </location>
    <ligand>
        <name>GTP</name>
        <dbReference type="ChEBI" id="CHEBI:37565"/>
    </ligand>
</feature>
<dbReference type="InterPro" id="IPR006638">
    <property type="entry name" value="Elp3/MiaA/NifB-like_rSAM"/>
</dbReference>
<dbReference type="AlphaFoldDB" id="A0A4Q9V2N6"/>
<gene>
    <name evidence="12 14" type="primary">moaA</name>
    <name evidence="14" type="ORF">EZJ44_01785</name>
</gene>
<dbReference type="CDD" id="cd21117">
    <property type="entry name" value="Twitch_MoaA"/>
    <property type="match status" value="1"/>
</dbReference>
<feature type="binding site" evidence="12">
    <location>
        <position position="220"/>
    </location>
    <ligand>
        <name>S-adenosyl-L-methionine</name>
        <dbReference type="ChEBI" id="CHEBI:59789"/>
    </ligand>
</feature>
<dbReference type="SFLD" id="SFLDS00029">
    <property type="entry name" value="Radical_SAM"/>
    <property type="match status" value="1"/>
</dbReference>
<evidence type="ECO:0000256" key="11">
    <source>
        <dbReference type="ARBA" id="ARBA00048697"/>
    </source>
</evidence>
<keyword evidence="3 12" id="KW-0949">S-adenosyl-L-methionine</keyword>
<dbReference type="PROSITE" id="PS01305">
    <property type="entry name" value="MOAA_NIFB_PQQE"/>
    <property type="match status" value="1"/>
</dbReference>
<dbReference type="Pfam" id="PF04055">
    <property type="entry name" value="Radical_SAM"/>
    <property type="match status" value="1"/>
</dbReference>
<comment type="subunit">
    <text evidence="12">Monomer and homodimer.</text>
</comment>
<dbReference type="InterPro" id="IPR000385">
    <property type="entry name" value="MoaA_NifB_PqqE_Fe-S-bd_CS"/>
</dbReference>
<keyword evidence="4 12" id="KW-0479">Metal-binding</keyword>
<dbReference type="Pfam" id="PF06463">
    <property type="entry name" value="Mob_synth_C"/>
    <property type="match status" value="1"/>
</dbReference>
<dbReference type="HAMAP" id="MF_01225_B">
    <property type="entry name" value="MoaA_B"/>
    <property type="match status" value="1"/>
</dbReference>
<dbReference type="GO" id="GO:0046872">
    <property type="term" value="F:metal ion binding"/>
    <property type="evidence" value="ECO:0007669"/>
    <property type="project" value="UniProtKB-KW"/>
</dbReference>
<dbReference type="CDD" id="cd01335">
    <property type="entry name" value="Radical_SAM"/>
    <property type="match status" value="1"/>
</dbReference>
<dbReference type="Proteomes" id="UP000293036">
    <property type="component" value="Unassembled WGS sequence"/>
</dbReference>
<evidence type="ECO:0000256" key="9">
    <source>
        <dbReference type="ARBA" id="ARBA00023150"/>
    </source>
</evidence>
<protein>
    <recommendedName>
        <fullName evidence="1 12">GTP 3',8-cyclase</fullName>
        <ecNumber evidence="1 12">4.1.99.22</ecNumber>
    </recommendedName>
    <alternativeName>
        <fullName evidence="12">Molybdenum cofactor biosynthesis protein A</fullName>
    </alternativeName>
</protein>
<keyword evidence="6 12" id="KW-0408">Iron</keyword>
<comment type="caution">
    <text evidence="14">The sequence shown here is derived from an EMBL/GenBank/DDBJ whole genome shotgun (WGS) entry which is preliminary data.</text>
</comment>
<dbReference type="InterPro" id="IPR050105">
    <property type="entry name" value="MoCo_biosynth_MoaA/MoaC"/>
</dbReference>
<feature type="binding site" evidence="12">
    <location>
        <position position="94"/>
    </location>
    <ligand>
        <name>S-adenosyl-L-methionine</name>
        <dbReference type="ChEBI" id="CHEBI:59789"/>
    </ligand>
</feature>
<keyword evidence="5 12" id="KW-0547">Nucleotide-binding</keyword>
<dbReference type="GO" id="GO:0061799">
    <property type="term" value="F:cyclic pyranopterin monophosphate synthase activity"/>
    <property type="evidence" value="ECO:0007669"/>
    <property type="project" value="TreeGrafter"/>
</dbReference>
<feature type="domain" description="Radical SAM core" evidence="13">
    <location>
        <begin position="30"/>
        <end position="260"/>
    </location>
</feature>
<evidence type="ECO:0000256" key="8">
    <source>
        <dbReference type="ARBA" id="ARBA00023134"/>
    </source>
</evidence>
<keyword evidence="7 12" id="KW-0411">Iron-sulfur</keyword>
<feature type="binding site" evidence="12">
    <location>
        <position position="287"/>
    </location>
    <ligand>
        <name>[4Fe-4S] cluster</name>
        <dbReference type="ChEBI" id="CHEBI:49883"/>
        <label>2</label>
        <note>4Fe-4S-substrate</note>
    </ligand>
</feature>
<feature type="binding site" evidence="12">
    <location>
        <position position="186"/>
    </location>
    <ligand>
        <name>GTP</name>
        <dbReference type="ChEBI" id="CHEBI:37565"/>
    </ligand>
</feature>
<keyword evidence="9 12" id="KW-0501">Molybdenum cofactor biosynthesis</keyword>
<feature type="binding site" evidence="12">
    <location>
        <position position="149"/>
    </location>
    <ligand>
        <name>S-adenosyl-L-methionine</name>
        <dbReference type="ChEBI" id="CHEBI:59789"/>
    </ligand>
</feature>
<accession>A0A4Q9V2N6</accession>
<dbReference type="Gene3D" id="3.20.20.70">
    <property type="entry name" value="Aldolase class I"/>
    <property type="match status" value="1"/>
</dbReference>
<keyword evidence="2 12" id="KW-0004">4Fe-4S</keyword>
<dbReference type="SFLD" id="SFLDG01067">
    <property type="entry name" value="SPASM/twitch_domain_containing"/>
    <property type="match status" value="1"/>
</dbReference>
<feature type="binding site" evidence="12">
    <location>
        <position position="290"/>
    </location>
    <ligand>
        <name>[4Fe-4S] cluster</name>
        <dbReference type="ChEBI" id="CHEBI:49883"/>
        <label>2</label>
        <note>4Fe-4S-substrate</note>
    </ligand>
</feature>
<dbReference type="PANTHER" id="PTHR22960">
    <property type="entry name" value="MOLYBDOPTERIN COFACTOR SYNTHESIS PROTEIN A"/>
    <property type="match status" value="1"/>
</dbReference>
<comment type="cofactor">
    <cofactor evidence="12">
        <name>[4Fe-4S] cluster</name>
        <dbReference type="ChEBI" id="CHEBI:49883"/>
    </cofactor>
    <text evidence="12">Binds 2 [4Fe-4S] clusters. Binds 1 [4Fe-4S] cluster coordinated with 3 cysteines and an exchangeable S-adenosyl-L-methionine and 1 [4Fe-4S] cluster coordinated with 3 cysteines and the GTP-derived substrate.</text>
</comment>
<keyword evidence="10 12" id="KW-0456">Lyase</keyword>
<comment type="catalytic activity">
    <reaction evidence="11 12">
        <text>GTP + AH2 + S-adenosyl-L-methionine = (8S)-3',8-cyclo-7,8-dihydroguanosine 5'-triphosphate + 5'-deoxyadenosine + L-methionine + A + H(+)</text>
        <dbReference type="Rhea" id="RHEA:49576"/>
        <dbReference type="ChEBI" id="CHEBI:13193"/>
        <dbReference type="ChEBI" id="CHEBI:15378"/>
        <dbReference type="ChEBI" id="CHEBI:17319"/>
        <dbReference type="ChEBI" id="CHEBI:17499"/>
        <dbReference type="ChEBI" id="CHEBI:37565"/>
        <dbReference type="ChEBI" id="CHEBI:57844"/>
        <dbReference type="ChEBI" id="CHEBI:59789"/>
        <dbReference type="ChEBI" id="CHEBI:131766"/>
        <dbReference type="EC" id="4.1.99.22"/>
    </reaction>
</comment>
<sequence>MSFQLYPKFFLERIFVRSSVSAPTYELRDSWGRTAHDLRISLTDRCNLRCSYCMPPEGLSWLPTEETLTNDEVNRLVKIAVELLGINKIRFTGGEPLLRKNLDAIIAFAHGLETVDGTAPDLALTTNALSLDKHAHALAAAGLNRVNISLDSIEPQTYAHIAHRDRLADVFRGIDVALDAGLTPVKLNAVALRGANEDGLNDLLLFALRRGLQLRIIEQMPLGPRETWSRSNMVPEEEILEIFSQKFELTPAQHGPHSPARLWNVAGSADHPAGQVGIIASVTHPFCGTCDRTRLTADGQMRTCLFGNVETDLRTPLRAGTTDDEIAALWRDAMALKKPGHGIDDPSFVQPQRYMSEIGG</sequence>
<evidence type="ECO:0000256" key="12">
    <source>
        <dbReference type="HAMAP-Rule" id="MF_01225"/>
    </source>
</evidence>
<keyword evidence="8 12" id="KW-0342">GTP-binding</keyword>
<dbReference type="InterPro" id="IPR058240">
    <property type="entry name" value="rSAM_sf"/>
</dbReference>
<feature type="binding site" evidence="12">
    <location>
        <position position="53"/>
    </location>
    <ligand>
        <name>[4Fe-4S] cluster</name>
        <dbReference type="ChEBI" id="CHEBI:49883"/>
        <label>1</label>
        <note>4Fe-4S-S-AdoMet</note>
    </ligand>
</feature>
<dbReference type="GO" id="GO:0051539">
    <property type="term" value="F:4 iron, 4 sulfur cluster binding"/>
    <property type="evidence" value="ECO:0007669"/>
    <property type="project" value="UniProtKB-UniRule"/>
</dbReference>
<feature type="binding site" evidence="12">
    <location>
        <position position="39"/>
    </location>
    <ligand>
        <name>GTP</name>
        <dbReference type="ChEBI" id="CHEBI:37565"/>
    </ligand>
</feature>
<dbReference type="GO" id="GO:0061798">
    <property type="term" value="F:GTP 3',8'-cyclase activity"/>
    <property type="evidence" value="ECO:0007669"/>
    <property type="project" value="UniProtKB-UniRule"/>
</dbReference>
<dbReference type="InterPro" id="IPR040064">
    <property type="entry name" value="MoaA-like"/>
</dbReference>
<dbReference type="InterPro" id="IPR010505">
    <property type="entry name" value="MoaA_twitch"/>
</dbReference>
<evidence type="ECO:0000313" key="14">
    <source>
        <dbReference type="EMBL" id="TBW23880.1"/>
    </source>
</evidence>
<evidence type="ECO:0000256" key="10">
    <source>
        <dbReference type="ARBA" id="ARBA00023239"/>
    </source>
</evidence>
<proteinExistence type="inferred from homology"/>
<dbReference type="InterPro" id="IPR013483">
    <property type="entry name" value="MoaA"/>
</dbReference>
<evidence type="ECO:0000256" key="6">
    <source>
        <dbReference type="ARBA" id="ARBA00023004"/>
    </source>
</evidence>